<feature type="region of interest" description="Disordered" evidence="1">
    <location>
        <begin position="1"/>
        <end position="85"/>
    </location>
</feature>
<feature type="compositionally biased region" description="Basic and acidic residues" evidence="1">
    <location>
        <begin position="291"/>
        <end position="304"/>
    </location>
</feature>
<feature type="compositionally biased region" description="Basic and acidic residues" evidence="1">
    <location>
        <begin position="627"/>
        <end position="642"/>
    </location>
</feature>
<feature type="compositionally biased region" description="Polar residues" evidence="1">
    <location>
        <begin position="355"/>
        <end position="365"/>
    </location>
</feature>
<comment type="caution">
    <text evidence="2">The sequence shown here is derived from an EMBL/GenBank/DDBJ whole genome shotgun (WGS) entry which is preliminary data.</text>
</comment>
<reference evidence="2 3" key="1">
    <citation type="submission" date="2019-04" db="EMBL/GenBank/DDBJ databases">
        <title>High contiguity whole genome sequence and gene annotation resource for two Venturia nashicola isolates.</title>
        <authorList>
            <person name="Prokchorchik M."/>
            <person name="Won K."/>
            <person name="Lee Y."/>
            <person name="Choi E.D."/>
            <person name="Segonzac C."/>
            <person name="Sohn K.H."/>
        </authorList>
    </citation>
    <scope>NUCLEOTIDE SEQUENCE [LARGE SCALE GENOMIC DNA]</scope>
    <source>
        <strain evidence="2 3">PRI2</strain>
    </source>
</reference>
<dbReference type="Proteomes" id="UP000298493">
    <property type="component" value="Unassembled WGS sequence"/>
</dbReference>
<name>A0A4Z1NNV0_9PEZI</name>
<dbReference type="STRING" id="86259.A0A4Z1NNV0"/>
<evidence type="ECO:0000256" key="1">
    <source>
        <dbReference type="SAM" id="MobiDB-lite"/>
    </source>
</evidence>
<feature type="region of interest" description="Disordered" evidence="1">
    <location>
        <begin position="239"/>
        <end position="370"/>
    </location>
</feature>
<dbReference type="EMBL" id="SNSC02000018">
    <property type="protein sequence ID" value="TID16378.1"/>
    <property type="molecule type" value="Genomic_DNA"/>
</dbReference>
<gene>
    <name evidence="2" type="ORF">E6O75_ATG11496</name>
</gene>
<accession>A0A4Z1NNV0</accession>
<feature type="compositionally biased region" description="Polar residues" evidence="1">
    <location>
        <begin position="1"/>
        <end position="18"/>
    </location>
</feature>
<feature type="compositionally biased region" description="Basic residues" evidence="1">
    <location>
        <begin position="574"/>
        <end position="584"/>
    </location>
</feature>
<keyword evidence="3" id="KW-1185">Reference proteome</keyword>
<evidence type="ECO:0000313" key="3">
    <source>
        <dbReference type="Proteomes" id="UP000298493"/>
    </source>
</evidence>
<feature type="compositionally biased region" description="Polar residues" evidence="1">
    <location>
        <begin position="325"/>
        <end position="342"/>
    </location>
</feature>
<dbReference type="AlphaFoldDB" id="A0A4Z1NNV0"/>
<feature type="region of interest" description="Disordered" evidence="1">
    <location>
        <begin position="534"/>
        <end position="642"/>
    </location>
</feature>
<sequence>MSFETVPSSSWEIDSFQQQHRKQPDISTQPTSSDSRWAPSSEDFFDSFVNTESSHGRNGEDPSDFPLDYPSMTELIPESHGNDTSENAFLCSNETIFNEAQNSWHDSAMAGDTHDPALPSFEDAFSSNYAPSGSFLSTENDPLLSLDPFHSHTELDLVALPGSPSKTPVWSSNHDDLQETTLPAIDTQTRRASLADDFESNRLSRHSSFSRERGRQLSRNHTMLAQRWEDSALADQGRAQSFSNRKEAGSISRSSHLYRPCRGDCRSPPPSRLYQQPGYQLEPDSAPLYRDTTRPEEDLDDMKLKQSRTPHSPVGSTVEARGSSFPGSQPGLTFSSYPSTPRSHAEGPDYPMTSPHIQATESQPWNHPADALQNSKAEDWWSGPTGQSEATCDATITPRTLGFGITNMHPSNLGDRVAYSSDRQFSPDAMNLTSTPSKRFSYGSGASASFDSVYTAPQAQMLPMQPQQRVQTQAYNQNEMVYQPNPANFSPAQMSHRSFNSPVPMTALPYLNNTQRASSMTPSTRASSIVFSRASSYRSTLSPSPGPPHDHQPQNHNYSHSLPRSSNRRDQRKQNRRSASRATHHSRESSRTGAAEMGGFINYTPSDKKRILTGVAPSGSAKTKARREKEAADQKRKMSEAAKRAVLTGDMTLLERSFG</sequence>
<feature type="compositionally biased region" description="Polar residues" evidence="1">
    <location>
        <begin position="25"/>
        <end position="35"/>
    </location>
</feature>
<evidence type="ECO:0000313" key="2">
    <source>
        <dbReference type="EMBL" id="TID16378.1"/>
    </source>
</evidence>
<protein>
    <submittedName>
        <fullName evidence="2">Developmental regulatory</fullName>
    </submittedName>
</protein>
<feature type="region of interest" description="Disordered" evidence="1">
    <location>
        <begin position="164"/>
        <end position="218"/>
    </location>
</feature>
<feature type="compositionally biased region" description="Polar residues" evidence="1">
    <location>
        <begin position="554"/>
        <end position="565"/>
    </location>
</feature>
<feature type="compositionally biased region" description="Polar residues" evidence="1">
    <location>
        <begin position="534"/>
        <end position="543"/>
    </location>
</feature>
<organism evidence="2 3">
    <name type="scientific">Venturia nashicola</name>
    <dbReference type="NCBI Taxonomy" id="86259"/>
    <lineage>
        <taxon>Eukaryota</taxon>
        <taxon>Fungi</taxon>
        <taxon>Dikarya</taxon>
        <taxon>Ascomycota</taxon>
        <taxon>Pezizomycotina</taxon>
        <taxon>Dothideomycetes</taxon>
        <taxon>Pleosporomycetidae</taxon>
        <taxon>Venturiales</taxon>
        <taxon>Venturiaceae</taxon>
        <taxon>Venturia</taxon>
    </lineage>
</organism>
<proteinExistence type="predicted"/>